<evidence type="ECO:0000313" key="2">
    <source>
        <dbReference type="Proteomes" id="UP000463961"/>
    </source>
</evidence>
<gene>
    <name evidence="1" type="ORF">ICHIAU1_01500</name>
</gene>
<dbReference type="SUPFAM" id="SSF53850">
    <property type="entry name" value="Periplasmic binding protein-like II"/>
    <property type="match status" value="1"/>
</dbReference>
<protein>
    <submittedName>
        <fullName evidence="1">Uncharacterized protein</fullName>
    </submittedName>
</protein>
<evidence type="ECO:0000313" key="1">
    <source>
        <dbReference type="EMBL" id="BBU67867.1"/>
    </source>
</evidence>
<name>A0A679HUR0_9RHOO</name>
<dbReference type="PANTHER" id="PTHR42941">
    <property type="entry name" value="SLL1037 PROTEIN"/>
    <property type="match status" value="1"/>
</dbReference>
<organism evidence="1 2">
    <name type="scientific">Fluviibacter phosphoraccumulans</name>
    <dbReference type="NCBI Taxonomy" id="1751046"/>
    <lineage>
        <taxon>Bacteria</taxon>
        <taxon>Pseudomonadati</taxon>
        <taxon>Pseudomonadota</taxon>
        <taxon>Betaproteobacteria</taxon>
        <taxon>Rhodocyclales</taxon>
        <taxon>Fluviibacteraceae</taxon>
        <taxon>Fluviibacter</taxon>
    </lineage>
</organism>
<dbReference type="AlphaFoldDB" id="A0A679HUR0"/>
<dbReference type="EMBL" id="AP022345">
    <property type="protein sequence ID" value="BBU67867.1"/>
    <property type="molecule type" value="Genomic_DNA"/>
</dbReference>
<dbReference type="OrthoDB" id="237270at2"/>
<proteinExistence type="predicted"/>
<reference evidence="2" key="1">
    <citation type="submission" date="2020-01" db="EMBL/GenBank/DDBJ databases">
        <title>Phosphoaccumulans saitamaens gen. nov., sp. nov., a polyphosphate accumulating bacterium isolated from surface river water.</title>
        <authorList>
            <person name="Watanabe K."/>
            <person name="Suda W."/>
        </authorList>
    </citation>
    <scope>NUCLEOTIDE SEQUENCE [LARGE SCALE GENOMIC DNA]</scope>
    <source>
        <strain evidence="2">ICHIAU1</strain>
    </source>
</reference>
<keyword evidence="2" id="KW-1185">Reference proteome</keyword>
<dbReference type="Proteomes" id="UP000463961">
    <property type="component" value="Chromosome"/>
</dbReference>
<accession>A0A679HUR0</accession>
<dbReference type="InterPro" id="IPR011852">
    <property type="entry name" value="TRAP_TAXI"/>
</dbReference>
<dbReference type="Pfam" id="PF16868">
    <property type="entry name" value="NMT1_3"/>
    <property type="match status" value="1"/>
</dbReference>
<dbReference type="PANTHER" id="PTHR42941:SF1">
    <property type="entry name" value="SLL1037 PROTEIN"/>
    <property type="match status" value="1"/>
</dbReference>
<dbReference type="Gene3D" id="3.40.190.10">
    <property type="entry name" value="Periplasmic binding protein-like II"/>
    <property type="match status" value="2"/>
</dbReference>
<dbReference type="RefSeq" id="WP_162049164.1">
    <property type="nucleotide sequence ID" value="NZ_AP019011.1"/>
</dbReference>
<sequence>MGSVREDLRDQVVAIHETATEAWSDVVLFIRETWPALIVLLTLLILALWIADPAPPRHVSMATGPAGSSNEALGKKYAAYFAEQGITLKLVPTEGSVENVKRLQDKDDPVMAAFVMAGAAPPHAERIQTLGSIDYQPLWCFYRSPIPIVSPTQRMSALLSKTLNVGTPNSGTFLLAERVLGMLGIQPDASNQRHLPDAEAIEALRKGQLDALCVVDTYESPNVQKLLKIDGLQLSGFERAEAYTRLVSSIEQVSIPPGGLDLPLDRPSQSMDLISVTTEILIDERLHPAIQTLFLMAARSINGKQSFFSQEGEFPAFKDSSLKRSGEAETFYEKGTPVLMEFMPFWLAEFIRRVILTMLPFFAIAYPVIRSMPNYHKNRVRGRINRMYGSLKFFEQELISSYDPVEKQAYLNRLDSMERDALSMKVPKSVSSDYYTLRSSIDFVRNCLVRDGYAIHLQSAQPVPQPGFFDREDDCDE</sequence>